<dbReference type="EMBL" id="KN835419">
    <property type="protein sequence ID" value="KIK37955.1"/>
    <property type="molecule type" value="Genomic_DNA"/>
</dbReference>
<dbReference type="AlphaFoldDB" id="A0A0C9ZKH9"/>
<keyword evidence="2" id="KW-1185">Reference proteome</keyword>
<dbReference type="HOGENOM" id="CLU_2943361_0_0_1"/>
<name>A0A0C9ZKH9_9AGAM</name>
<reference evidence="2" key="2">
    <citation type="submission" date="2015-01" db="EMBL/GenBank/DDBJ databases">
        <title>Evolutionary Origins and Diversification of the Mycorrhizal Mutualists.</title>
        <authorList>
            <consortium name="DOE Joint Genome Institute"/>
            <consortium name="Mycorrhizal Genomics Consortium"/>
            <person name="Kohler A."/>
            <person name="Kuo A."/>
            <person name="Nagy L.G."/>
            <person name="Floudas D."/>
            <person name="Copeland A."/>
            <person name="Barry K.W."/>
            <person name="Cichocki N."/>
            <person name="Veneault-Fourrey C."/>
            <person name="LaButti K."/>
            <person name="Lindquist E.A."/>
            <person name="Lipzen A."/>
            <person name="Lundell T."/>
            <person name="Morin E."/>
            <person name="Murat C."/>
            <person name="Riley R."/>
            <person name="Ohm R."/>
            <person name="Sun H."/>
            <person name="Tunlid A."/>
            <person name="Henrissat B."/>
            <person name="Grigoriev I.V."/>
            <person name="Hibbett D.S."/>
            <person name="Martin F."/>
        </authorList>
    </citation>
    <scope>NUCLEOTIDE SEQUENCE [LARGE SCALE GENOMIC DNA]</scope>
    <source>
        <strain evidence="2">UH-Slu-Lm8-n1</strain>
    </source>
</reference>
<dbReference type="InParanoid" id="A0A0C9ZKH9"/>
<evidence type="ECO:0000313" key="2">
    <source>
        <dbReference type="Proteomes" id="UP000054485"/>
    </source>
</evidence>
<accession>A0A0C9ZKH9</accession>
<proteinExistence type="predicted"/>
<sequence length="60" mass="6908">MGASPQAAAMLIASTPWRNYSCLPGLVLHTIRFTWKYSTYAYSIYNYHIRFTGIMISQED</sequence>
<dbReference type="Proteomes" id="UP000054485">
    <property type="component" value="Unassembled WGS sequence"/>
</dbReference>
<organism evidence="1 2">
    <name type="scientific">Suillus luteus UH-Slu-Lm8-n1</name>
    <dbReference type="NCBI Taxonomy" id="930992"/>
    <lineage>
        <taxon>Eukaryota</taxon>
        <taxon>Fungi</taxon>
        <taxon>Dikarya</taxon>
        <taxon>Basidiomycota</taxon>
        <taxon>Agaricomycotina</taxon>
        <taxon>Agaricomycetes</taxon>
        <taxon>Agaricomycetidae</taxon>
        <taxon>Boletales</taxon>
        <taxon>Suillineae</taxon>
        <taxon>Suillaceae</taxon>
        <taxon>Suillus</taxon>
    </lineage>
</organism>
<gene>
    <name evidence="1" type="ORF">CY34DRAFT_809828</name>
</gene>
<protein>
    <submittedName>
        <fullName evidence="1">Unplaced genomic scaffold CY34scaffold_288, whole genome shotgun sequence</fullName>
    </submittedName>
</protein>
<reference evidence="1 2" key="1">
    <citation type="submission" date="2014-04" db="EMBL/GenBank/DDBJ databases">
        <authorList>
            <consortium name="DOE Joint Genome Institute"/>
            <person name="Kuo A."/>
            <person name="Ruytinx J."/>
            <person name="Rineau F."/>
            <person name="Colpaert J."/>
            <person name="Kohler A."/>
            <person name="Nagy L.G."/>
            <person name="Floudas D."/>
            <person name="Copeland A."/>
            <person name="Barry K.W."/>
            <person name="Cichocki N."/>
            <person name="Veneault-Fourrey C."/>
            <person name="LaButti K."/>
            <person name="Lindquist E.A."/>
            <person name="Lipzen A."/>
            <person name="Lundell T."/>
            <person name="Morin E."/>
            <person name="Murat C."/>
            <person name="Sun H."/>
            <person name="Tunlid A."/>
            <person name="Henrissat B."/>
            <person name="Grigoriev I.V."/>
            <person name="Hibbett D.S."/>
            <person name="Martin F."/>
            <person name="Nordberg H.P."/>
            <person name="Cantor M.N."/>
            <person name="Hua S.X."/>
        </authorList>
    </citation>
    <scope>NUCLEOTIDE SEQUENCE [LARGE SCALE GENOMIC DNA]</scope>
    <source>
        <strain evidence="1 2">UH-Slu-Lm8-n1</strain>
    </source>
</reference>
<evidence type="ECO:0000313" key="1">
    <source>
        <dbReference type="EMBL" id="KIK37955.1"/>
    </source>
</evidence>